<dbReference type="Gene3D" id="3.30.40.10">
    <property type="entry name" value="Zinc/RING finger domain, C3HC4 (zinc finger)"/>
    <property type="match status" value="1"/>
</dbReference>
<dbReference type="CDD" id="cd17039">
    <property type="entry name" value="Ubl_ubiquitin_like"/>
    <property type="match status" value="2"/>
</dbReference>
<dbReference type="PROSITE" id="PS50089">
    <property type="entry name" value="ZF_RING_2"/>
    <property type="match status" value="1"/>
</dbReference>
<evidence type="ECO:0000313" key="4">
    <source>
        <dbReference type="EMBL" id="KAG0271270.1"/>
    </source>
</evidence>
<name>A0AAD4D7K3_9FUNG</name>
<dbReference type="EMBL" id="JAAAIL010001184">
    <property type="protein sequence ID" value="KAG0271270.1"/>
    <property type="molecule type" value="Genomic_DNA"/>
</dbReference>
<feature type="domain" description="Ubiquitin-like" evidence="2">
    <location>
        <begin position="84"/>
        <end position="159"/>
    </location>
</feature>
<dbReference type="InterPro" id="IPR000626">
    <property type="entry name" value="Ubiquitin-like_dom"/>
</dbReference>
<dbReference type="AlphaFoldDB" id="A0AAD4D7K3"/>
<dbReference type="GO" id="GO:0008270">
    <property type="term" value="F:zinc ion binding"/>
    <property type="evidence" value="ECO:0007669"/>
    <property type="project" value="UniProtKB-KW"/>
</dbReference>
<evidence type="ECO:0000259" key="2">
    <source>
        <dbReference type="PROSITE" id="PS50053"/>
    </source>
</evidence>
<evidence type="ECO:0000256" key="1">
    <source>
        <dbReference type="PROSITE-ProRule" id="PRU00175"/>
    </source>
</evidence>
<evidence type="ECO:0000259" key="3">
    <source>
        <dbReference type="PROSITE" id="PS50089"/>
    </source>
</evidence>
<dbReference type="SMART" id="SM00184">
    <property type="entry name" value="RING"/>
    <property type="match status" value="1"/>
</dbReference>
<reference evidence="4" key="1">
    <citation type="journal article" date="2020" name="Fungal Divers.">
        <title>Resolving the Mortierellaceae phylogeny through synthesis of multi-gene phylogenetics and phylogenomics.</title>
        <authorList>
            <person name="Vandepol N."/>
            <person name="Liber J."/>
            <person name="Desiro A."/>
            <person name="Na H."/>
            <person name="Kennedy M."/>
            <person name="Barry K."/>
            <person name="Grigoriev I.V."/>
            <person name="Miller A.N."/>
            <person name="O'Donnell K."/>
            <person name="Stajich J.E."/>
            <person name="Bonito G."/>
        </authorList>
    </citation>
    <scope>NUCLEOTIDE SEQUENCE</scope>
    <source>
        <strain evidence="4">NRRL 28262</strain>
    </source>
</reference>
<accession>A0AAD4D7K3</accession>
<dbReference type="InterPro" id="IPR029071">
    <property type="entry name" value="Ubiquitin-like_domsf"/>
</dbReference>
<keyword evidence="1" id="KW-0863">Zinc-finger</keyword>
<comment type="caution">
    <text evidence="4">The sequence shown here is derived from an EMBL/GenBank/DDBJ whole genome shotgun (WGS) entry which is preliminary data.</text>
</comment>
<dbReference type="PROSITE" id="PS50053">
    <property type="entry name" value="UBIQUITIN_2"/>
    <property type="match status" value="1"/>
</dbReference>
<dbReference type="SUPFAM" id="SSF57850">
    <property type="entry name" value="RING/U-box"/>
    <property type="match status" value="1"/>
</dbReference>
<sequence length="349" mass="39588">MAARLDVIVANSETRTVNVPYKDTEPIFFVLERIRSQLGTKTEDLKRQDLYINGKRILDQEKSIGYYRIFGRTLTYRALDAKDITLQLKCLTGETQTMVCQPTLTGKDLKNLYWQQYAIPFSMSRFIYSGKEIWDDTILHEAGIREDCTLHVVLRLRGGGNLPGIVFSDVSNTSNVRKVQFSQSAPRGRYAAPGTNVECKCACTPTHKVICTKSFGTLELSELTFECPNCNKSDAIIPVTVGFMQCKYRFHGIKETGEQYSSDWVEVDRRDCYQLFNSDNTTTWRRLMIESVDLRECDDCTICLENLTSFSTLECGHKFHDGCINGWAGPCPNCQFNQNLTTGRAVESA</sequence>
<keyword evidence="1" id="KW-0862">Zinc</keyword>
<protein>
    <recommendedName>
        <fullName evidence="6">Ubiquitin</fullName>
    </recommendedName>
</protein>
<gene>
    <name evidence="4" type="ORF">BGZ95_000929</name>
</gene>
<feature type="domain" description="RING-type" evidence="3">
    <location>
        <begin position="300"/>
        <end position="335"/>
    </location>
</feature>
<evidence type="ECO:0008006" key="6">
    <source>
        <dbReference type="Google" id="ProtNLM"/>
    </source>
</evidence>
<dbReference type="SUPFAM" id="SSF54236">
    <property type="entry name" value="Ubiquitin-like"/>
    <property type="match status" value="1"/>
</dbReference>
<dbReference type="Gene3D" id="3.10.20.90">
    <property type="entry name" value="Phosphatidylinositol 3-kinase Catalytic Subunit, Chain A, domain 1"/>
    <property type="match status" value="1"/>
</dbReference>
<dbReference type="InterPro" id="IPR001841">
    <property type="entry name" value="Znf_RING"/>
</dbReference>
<dbReference type="Proteomes" id="UP001194580">
    <property type="component" value="Unassembled WGS sequence"/>
</dbReference>
<dbReference type="InterPro" id="IPR013083">
    <property type="entry name" value="Znf_RING/FYVE/PHD"/>
</dbReference>
<dbReference type="Pfam" id="PF00240">
    <property type="entry name" value="ubiquitin"/>
    <property type="match status" value="1"/>
</dbReference>
<dbReference type="Pfam" id="PF13639">
    <property type="entry name" value="zf-RING_2"/>
    <property type="match status" value="1"/>
</dbReference>
<dbReference type="CDD" id="cd16448">
    <property type="entry name" value="RING-H2"/>
    <property type="match status" value="1"/>
</dbReference>
<keyword evidence="5" id="KW-1185">Reference proteome</keyword>
<proteinExistence type="predicted"/>
<keyword evidence="1" id="KW-0479">Metal-binding</keyword>
<dbReference type="SMART" id="SM00213">
    <property type="entry name" value="UBQ"/>
    <property type="match status" value="1"/>
</dbReference>
<evidence type="ECO:0000313" key="5">
    <source>
        <dbReference type="Proteomes" id="UP001194580"/>
    </source>
</evidence>
<organism evidence="4 5">
    <name type="scientific">Linnemannia exigua</name>
    <dbReference type="NCBI Taxonomy" id="604196"/>
    <lineage>
        <taxon>Eukaryota</taxon>
        <taxon>Fungi</taxon>
        <taxon>Fungi incertae sedis</taxon>
        <taxon>Mucoromycota</taxon>
        <taxon>Mortierellomycotina</taxon>
        <taxon>Mortierellomycetes</taxon>
        <taxon>Mortierellales</taxon>
        <taxon>Mortierellaceae</taxon>
        <taxon>Linnemannia</taxon>
    </lineage>
</organism>